<evidence type="ECO:0000256" key="4">
    <source>
        <dbReference type="ARBA" id="ARBA00022989"/>
    </source>
</evidence>
<keyword evidence="3" id="KW-0812">Transmembrane</keyword>
<evidence type="ECO:0000256" key="1">
    <source>
        <dbReference type="ARBA" id="ARBA00004141"/>
    </source>
</evidence>
<dbReference type="AlphaFoldDB" id="A0A0A9CH48"/>
<dbReference type="PANTHER" id="PTHR21433">
    <property type="entry name" value="TRANSMEMBRANE PROTEIN INDUCED BY TUMOR NECROSIS FACTOR ALPHA"/>
    <property type="match status" value="1"/>
</dbReference>
<keyword evidence="5" id="KW-0472">Membrane</keyword>
<reference evidence="6" key="2">
    <citation type="journal article" date="2015" name="Data Brief">
        <title>Shoot transcriptome of the giant reed, Arundo donax.</title>
        <authorList>
            <person name="Barrero R.A."/>
            <person name="Guerrero F.D."/>
            <person name="Moolhuijzen P."/>
            <person name="Goolsby J.A."/>
            <person name="Tidwell J."/>
            <person name="Bellgard S.E."/>
            <person name="Bellgard M.I."/>
        </authorList>
    </citation>
    <scope>NUCLEOTIDE SEQUENCE</scope>
    <source>
        <tissue evidence="6">Shoot tissue taken approximately 20 cm above the soil surface</tissue>
    </source>
</reference>
<dbReference type="EMBL" id="GBRH01227048">
    <property type="protein sequence ID" value="JAD70847.1"/>
    <property type="molecule type" value="Transcribed_RNA"/>
</dbReference>
<evidence type="ECO:0000313" key="6">
    <source>
        <dbReference type="EMBL" id="JAD70847.1"/>
    </source>
</evidence>
<reference evidence="6" key="1">
    <citation type="submission" date="2014-09" db="EMBL/GenBank/DDBJ databases">
        <authorList>
            <person name="Magalhaes I.L.F."/>
            <person name="Oliveira U."/>
            <person name="Santos F.R."/>
            <person name="Vidigal T.H.D.A."/>
            <person name="Brescovit A.D."/>
            <person name="Santos A.J."/>
        </authorList>
    </citation>
    <scope>NUCLEOTIDE SEQUENCE</scope>
    <source>
        <tissue evidence="6">Shoot tissue taken approximately 20 cm above the soil surface</tissue>
    </source>
</reference>
<dbReference type="Pfam" id="PF07851">
    <property type="entry name" value="TMEM120A-B"/>
    <property type="match status" value="1"/>
</dbReference>
<name>A0A0A9CH48_ARUDO</name>
<proteinExistence type="inferred from homology"/>
<organism evidence="6">
    <name type="scientific">Arundo donax</name>
    <name type="common">Giant reed</name>
    <name type="synonym">Donax arundinaceus</name>
    <dbReference type="NCBI Taxonomy" id="35708"/>
    <lineage>
        <taxon>Eukaryota</taxon>
        <taxon>Viridiplantae</taxon>
        <taxon>Streptophyta</taxon>
        <taxon>Embryophyta</taxon>
        <taxon>Tracheophyta</taxon>
        <taxon>Spermatophyta</taxon>
        <taxon>Magnoliopsida</taxon>
        <taxon>Liliopsida</taxon>
        <taxon>Poales</taxon>
        <taxon>Poaceae</taxon>
        <taxon>PACMAD clade</taxon>
        <taxon>Arundinoideae</taxon>
        <taxon>Arundineae</taxon>
        <taxon>Arundo</taxon>
    </lineage>
</organism>
<keyword evidence="4" id="KW-1133">Transmembrane helix</keyword>
<evidence type="ECO:0000256" key="5">
    <source>
        <dbReference type="ARBA" id="ARBA00023136"/>
    </source>
</evidence>
<accession>A0A0A9CH48</accession>
<dbReference type="PANTHER" id="PTHR21433:SF0">
    <property type="entry name" value="TRANSMEMBRANE PROTEIN 120 HOMOLOG"/>
    <property type="match status" value="1"/>
</dbReference>
<comment type="similarity">
    <text evidence="2">Belongs to the TMEM120 family.</text>
</comment>
<dbReference type="GO" id="GO:0016020">
    <property type="term" value="C:membrane"/>
    <property type="evidence" value="ECO:0007669"/>
    <property type="project" value="UniProtKB-SubCell"/>
</dbReference>
<protein>
    <submittedName>
        <fullName evidence="6">Uncharacterized protein</fullName>
    </submittedName>
</protein>
<sequence length="86" mass="10115">MLMALVSLTWEIKGQPDCAHKQRGVELFLCWAIMQGFAMMLQNRYQRQRLYTRIALGKVTYSEKKERKRTSSLDICFGEFVSYCPN</sequence>
<comment type="subcellular location">
    <subcellularLocation>
        <location evidence="1">Membrane</location>
        <topology evidence="1">Multi-pass membrane protein</topology>
    </subcellularLocation>
</comment>
<dbReference type="InterPro" id="IPR012926">
    <property type="entry name" value="TMEM120A/B"/>
</dbReference>
<evidence type="ECO:0000256" key="2">
    <source>
        <dbReference type="ARBA" id="ARBA00009700"/>
    </source>
</evidence>
<evidence type="ECO:0000256" key="3">
    <source>
        <dbReference type="ARBA" id="ARBA00022692"/>
    </source>
</evidence>